<name>A0ABU1K734_9FLAO</name>
<dbReference type="Pfam" id="PF13509">
    <property type="entry name" value="S1_2"/>
    <property type="match status" value="1"/>
</dbReference>
<dbReference type="InterPro" id="IPR036388">
    <property type="entry name" value="WH-like_DNA-bd_sf"/>
</dbReference>
<gene>
    <name evidence="4" type="ORF">GGR31_002079</name>
</gene>
<dbReference type="PANTHER" id="PTHR37296">
    <property type="entry name" value="CONSERVED VIRULENCE FACTOR B"/>
    <property type="match status" value="1"/>
</dbReference>
<dbReference type="InterPro" id="IPR014464">
    <property type="entry name" value="CvfB_fam"/>
</dbReference>
<protein>
    <recommendedName>
        <fullName evidence="6">GntR family transcriptional regulator</fullName>
    </recommendedName>
</protein>
<reference evidence="4 5" key="1">
    <citation type="submission" date="2023-07" db="EMBL/GenBank/DDBJ databases">
        <title>Genomic Encyclopedia of Type Strains, Phase IV (KMG-IV): sequencing the most valuable type-strain genomes for metagenomic binning, comparative biology and taxonomic classification.</title>
        <authorList>
            <person name="Goeker M."/>
        </authorList>
    </citation>
    <scope>NUCLEOTIDE SEQUENCE [LARGE SCALE GENOMIC DNA]</scope>
    <source>
        <strain evidence="4 5">DSM 102814</strain>
    </source>
</reference>
<dbReference type="Gene3D" id="1.10.10.10">
    <property type="entry name" value="Winged helix-like DNA-binding domain superfamily/Winged helix DNA-binding domain"/>
    <property type="match status" value="1"/>
</dbReference>
<dbReference type="InterPro" id="IPR012340">
    <property type="entry name" value="NA-bd_OB-fold"/>
</dbReference>
<proteinExistence type="inferred from homology"/>
<dbReference type="Proteomes" id="UP001257659">
    <property type="component" value="Unassembled WGS sequence"/>
</dbReference>
<feature type="domain" description="Conserved virulence factor B-like winged helix" evidence="3">
    <location>
        <begin position="222"/>
        <end position="278"/>
    </location>
</feature>
<evidence type="ECO:0000259" key="3">
    <source>
        <dbReference type="Pfam" id="PF17783"/>
    </source>
</evidence>
<keyword evidence="5" id="KW-1185">Reference proteome</keyword>
<evidence type="ECO:0000259" key="2">
    <source>
        <dbReference type="Pfam" id="PF13509"/>
    </source>
</evidence>
<evidence type="ECO:0000256" key="1">
    <source>
        <dbReference type="PIRNR" id="PIRNR012524"/>
    </source>
</evidence>
<evidence type="ECO:0000313" key="5">
    <source>
        <dbReference type="Proteomes" id="UP001257659"/>
    </source>
</evidence>
<dbReference type="RefSeq" id="WP_309728797.1">
    <property type="nucleotide sequence ID" value="NZ_JAVDQA010000006.1"/>
</dbReference>
<sequence>MLSIGEYHTLEIDRDTPPGLFLKDDSGDKENEVLLPNKYKPENFEIGDKLEVFVYLDHDERPVATTLTPYVKLDEFGFLKCVEVSNIGAFLDWGLEKHLFVPFKEQAYKMKEGEWYLIFCYLDEDSQRLVASSKVNHFLTNAELTVEPYEKVDLIVTNKTDIGFNLIVNELHQGLVYHDDVFQDLKTGDKLKGWVKKTRTDNKIDITLQRPGYRSIEPNADAIMNELQMQDGFLPLTDKSSPEEIKQKLEMSKKSFKKAIGTLYKKRHITIEEDGIYLVK</sequence>
<feature type="domain" description="Conserved virulence factor B first S1" evidence="2">
    <location>
        <begin position="4"/>
        <end position="66"/>
    </location>
</feature>
<dbReference type="PANTHER" id="PTHR37296:SF1">
    <property type="entry name" value="CONSERVED VIRULENCE FACTOR B"/>
    <property type="match status" value="1"/>
</dbReference>
<dbReference type="PIRSF" id="PIRSF012524">
    <property type="entry name" value="YitL_S1"/>
    <property type="match status" value="1"/>
</dbReference>
<comment type="caution">
    <text evidence="4">The sequence shown here is derived from an EMBL/GenBank/DDBJ whole genome shotgun (WGS) entry which is preliminary data.</text>
</comment>
<dbReference type="InterPro" id="IPR040764">
    <property type="entry name" value="CvfB_WH"/>
</dbReference>
<dbReference type="Gene3D" id="2.40.50.140">
    <property type="entry name" value="Nucleic acid-binding proteins"/>
    <property type="match status" value="1"/>
</dbReference>
<evidence type="ECO:0000313" key="4">
    <source>
        <dbReference type="EMBL" id="MDR6301410.1"/>
    </source>
</evidence>
<dbReference type="Pfam" id="PF17783">
    <property type="entry name" value="WHD_CvfB"/>
    <property type="match status" value="1"/>
</dbReference>
<accession>A0ABU1K734</accession>
<organism evidence="4 5">
    <name type="scientific">Mesonia maritima</name>
    <dbReference type="NCBI Taxonomy" id="1793873"/>
    <lineage>
        <taxon>Bacteria</taxon>
        <taxon>Pseudomonadati</taxon>
        <taxon>Bacteroidota</taxon>
        <taxon>Flavobacteriia</taxon>
        <taxon>Flavobacteriales</taxon>
        <taxon>Flavobacteriaceae</taxon>
        <taxon>Mesonia</taxon>
    </lineage>
</organism>
<evidence type="ECO:0008006" key="6">
    <source>
        <dbReference type="Google" id="ProtNLM"/>
    </source>
</evidence>
<dbReference type="InterPro" id="IPR039566">
    <property type="entry name" value="CvfB_S1_st"/>
</dbReference>
<comment type="similarity">
    <text evidence="1">Belongs to the CvfB family.</text>
</comment>
<dbReference type="EMBL" id="JAVDQA010000006">
    <property type="protein sequence ID" value="MDR6301410.1"/>
    <property type="molecule type" value="Genomic_DNA"/>
</dbReference>